<dbReference type="OrthoDB" id="3180714at2759"/>
<evidence type="ECO:0000313" key="3">
    <source>
        <dbReference type="Proteomes" id="UP000053766"/>
    </source>
</evidence>
<organism evidence="2 3">
    <name type="scientific">Dictyocaulus viviparus</name>
    <name type="common">Bovine lungworm</name>
    <dbReference type="NCBI Taxonomy" id="29172"/>
    <lineage>
        <taxon>Eukaryota</taxon>
        <taxon>Metazoa</taxon>
        <taxon>Ecdysozoa</taxon>
        <taxon>Nematoda</taxon>
        <taxon>Chromadorea</taxon>
        <taxon>Rhabditida</taxon>
        <taxon>Rhabditina</taxon>
        <taxon>Rhabditomorpha</taxon>
        <taxon>Strongyloidea</taxon>
        <taxon>Metastrongylidae</taxon>
        <taxon>Dictyocaulus</taxon>
    </lineage>
</organism>
<dbReference type="Proteomes" id="UP000053766">
    <property type="component" value="Unassembled WGS sequence"/>
</dbReference>
<name>A0A0D8Y2B6_DICVI</name>
<evidence type="ECO:0000259" key="1">
    <source>
        <dbReference type="Pfam" id="PF00383"/>
    </source>
</evidence>
<dbReference type="InterPro" id="IPR002125">
    <property type="entry name" value="CMP_dCMP_dom"/>
</dbReference>
<proteinExistence type="predicted"/>
<reference evidence="2 3" key="1">
    <citation type="submission" date="2013-11" db="EMBL/GenBank/DDBJ databases">
        <title>Draft genome of the bovine lungworm Dictyocaulus viviparus.</title>
        <authorList>
            <person name="Mitreva M."/>
        </authorList>
    </citation>
    <scope>NUCLEOTIDE SEQUENCE [LARGE SCALE GENOMIC DNA]</scope>
    <source>
        <strain evidence="2 3">HannoverDv2000</strain>
    </source>
</reference>
<evidence type="ECO:0000313" key="2">
    <source>
        <dbReference type="EMBL" id="KJH50845.1"/>
    </source>
</evidence>
<reference evidence="3" key="2">
    <citation type="journal article" date="2016" name="Sci. Rep.">
        <title>Dictyocaulus viviparus genome, variome and transcriptome elucidate lungworm biology and support future intervention.</title>
        <authorList>
            <person name="McNulty S.N."/>
            <person name="Strube C."/>
            <person name="Rosa B.A."/>
            <person name="Martin J.C."/>
            <person name="Tyagi R."/>
            <person name="Choi Y.J."/>
            <person name="Wang Q."/>
            <person name="Hallsworth Pepin K."/>
            <person name="Zhang X."/>
            <person name="Ozersky P."/>
            <person name="Wilson R.K."/>
            <person name="Sternberg P.W."/>
            <person name="Gasser R.B."/>
            <person name="Mitreva M."/>
        </authorList>
    </citation>
    <scope>NUCLEOTIDE SEQUENCE [LARGE SCALE GENOMIC DNA]</scope>
    <source>
        <strain evidence="3">HannoverDv2000</strain>
    </source>
</reference>
<dbReference type="Gene3D" id="3.40.140.10">
    <property type="entry name" value="Cytidine Deaminase, domain 2"/>
    <property type="match status" value="1"/>
</dbReference>
<keyword evidence="3" id="KW-1185">Reference proteome</keyword>
<dbReference type="InterPro" id="IPR016193">
    <property type="entry name" value="Cytidine_deaminase-like"/>
</dbReference>
<feature type="domain" description="CMP/dCMP-type deaminase" evidence="1">
    <location>
        <begin position="167"/>
        <end position="237"/>
    </location>
</feature>
<dbReference type="AlphaFoldDB" id="A0A0D8Y2B6"/>
<sequence length="238" mass="27426">MLPNDTSTSSLTEHYGSRPKYARLDEELMSLKILPILSKEICDEEVPLIDFYVISFIDKKKFISQFLKCIPSISSDFDHLKRVDKMGRVLVQSATIPLSQTLLDLMKEYEILENEVIVVKVPALKPTTRQQFEWAKRYWPTSFHPDKQLESLLDDTFFSDREKLSIRRWCKKAIEIGSIVVQNDEVLASGSRTDRLLGHCVMNMVQNLAKCDRQDCDYLATGCDVYLRDEPCAMCAMV</sequence>
<dbReference type="EMBL" id="KN716196">
    <property type="protein sequence ID" value="KJH50845.1"/>
    <property type="molecule type" value="Genomic_DNA"/>
</dbReference>
<dbReference type="GO" id="GO:0003824">
    <property type="term" value="F:catalytic activity"/>
    <property type="evidence" value="ECO:0007669"/>
    <property type="project" value="InterPro"/>
</dbReference>
<dbReference type="SUPFAM" id="SSF53927">
    <property type="entry name" value="Cytidine deaminase-like"/>
    <property type="match status" value="1"/>
</dbReference>
<dbReference type="Pfam" id="PF00383">
    <property type="entry name" value="dCMP_cyt_deam_1"/>
    <property type="match status" value="1"/>
</dbReference>
<dbReference type="STRING" id="29172.A0A0D8Y2B6"/>
<accession>A0A0D8Y2B6</accession>
<gene>
    <name evidence="2" type="ORF">DICVIV_02995</name>
</gene>
<protein>
    <recommendedName>
        <fullName evidence="1">CMP/dCMP-type deaminase domain-containing protein</fullName>
    </recommendedName>
</protein>